<reference evidence="2 3" key="1">
    <citation type="submission" date="2019-06" db="EMBL/GenBank/DDBJ databases">
        <title>Sequencing the genomes of 1000 actinobacteria strains.</title>
        <authorList>
            <person name="Klenk H.-P."/>
        </authorList>
    </citation>
    <scope>NUCLEOTIDE SEQUENCE [LARGE SCALE GENOMIC DNA]</scope>
    <source>
        <strain evidence="2 3">DSM 46837</strain>
    </source>
</reference>
<organism evidence="2 3">
    <name type="scientific">Blastococcus colisei</name>
    <dbReference type="NCBI Taxonomy" id="1564162"/>
    <lineage>
        <taxon>Bacteria</taxon>
        <taxon>Bacillati</taxon>
        <taxon>Actinomycetota</taxon>
        <taxon>Actinomycetes</taxon>
        <taxon>Geodermatophilales</taxon>
        <taxon>Geodermatophilaceae</taxon>
        <taxon>Blastococcus</taxon>
    </lineage>
</organism>
<feature type="domain" description="DUF427" evidence="1">
    <location>
        <begin position="163"/>
        <end position="253"/>
    </location>
</feature>
<dbReference type="RefSeq" id="WP_142025451.1">
    <property type="nucleotide sequence ID" value="NZ_VFQE01000001.1"/>
</dbReference>
<dbReference type="OrthoDB" id="285364at2"/>
<dbReference type="PANTHER" id="PTHR34310">
    <property type="entry name" value="DUF427 DOMAIN PROTEIN (AFU_ORTHOLOGUE AFUA_3G02220)"/>
    <property type="match status" value="1"/>
</dbReference>
<gene>
    <name evidence="2" type="ORF">FHU33_2279</name>
</gene>
<name>A0A543PFM2_9ACTN</name>
<dbReference type="AlphaFoldDB" id="A0A543PFM2"/>
<dbReference type="Pfam" id="PF04248">
    <property type="entry name" value="NTP_transf_9"/>
    <property type="match status" value="2"/>
</dbReference>
<dbReference type="InterPro" id="IPR007361">
    <property type="entry name" value="DUF427"/>
</dbReference>
<comment type="caution">
    <text evidence="2">The sequence shown here is derived from an EMBL/GenBank/DDBJ whole genome shotgun (WGS) entry which is preliminary data.</text>
</comment>
<keyword evidence="3" id="KW-1185">Reference proteome</keyword>
<proteinExistence type="predicted"/>
<dbReference type="Proteomes" id="UP000319865">
    <property type="component" value="Unassembled WGS sequence"/>
</dbReference>
<dbReference type="Gene3D" id="2.170.150.40">
    <property type="entry name" value="Domain of unknown function (DUF427)"/>
    <property type="match status" value="2"/>
</dbReference>
<protein>
    <submittedName>
        <fullName evidence="2">Uncharacterized protein (DUF427 family)</fullName>
    </submittedName>
</protein>
<dbReference type="InterPro" id="IPR038694">
    <property type="entry name" value="DUF427_sf"/>
</dbReference>
<accession>A0A543PFM2</accession>
<feature type="domain" description="DUF427" evidence="1">
    <location>
        <begin position="38"/>
        <end position="129"/>
    </location>
</feature>
<evidence type="ECO:0000313" key="3">
    <source>
        <dbReference type="Proteomes" id="UP000319865"/>
    </source>
</evidence>
<evidence type="ECO:0000259" key="1">
    <source>
        <dbReference type="Pfam" id="PF04248"/>
    </source>
</evidence>
<evidence type="ECO:0000313" key="2">
    <source>
        <dbReference type="EMBL" id="TQN42869.1"/>
    </source>
</evidence>
<sequence>MALTLGSAPFGSAPSGRFNFDCHPPEHVLYAEPSPRRVRVRLGGETVADSTRAQLLHQSGQTPSYLFPREDVRTDLFTPSDTTASSPALGAATYWTVQVDDRRAEDGAWTYERPPPSAGHLAGLVAFAWDAMDAWFEEDEEAFAHPRDPYHRIDVLRSSRHLVVRWGNTIVADSTRPRMLLESGLPPRWYVPADDVRTELLAPSYTTTQCPYKGVAHYRTLQDGDRHDSDVVWSYPEPMHDAEAVGGLLCFDDQRVDVDVDEGPR</sequence>
<dbReference type="EMBL" id="VFQE01000001">
    <property type="protein sequence ID" value="TQN42869.1"/>
    <property type="molecule type" value="Genomic_DNA"/>
</dbReference>
<dbReference type="PANTHER" id="PTHR34310:SF9">
    <property type="entry name" value="BLR5716 PROTEIN"/>
    <property type="match status" value="1"/>
</dbReference>